<evidence type="ECO:0000256" key="1">
    <source>
        <dbReference type="ARBA" id="ARBA00022603"/>
    </source>
</evidence>
<name>A0A226MBA8_CALSU</name>
<dbReference type="Proteomes" id="UP000198323">
    <property type="component" value="Unassembled WGS sequence"/>
</dbReference>
<dbReference type="EMBL" id="MCFN01002916">
    <property type="protein sequence ID" value="OXB52488.1"/>
    <property type="molecule type" value="Genomic_DNA"/>
</dbReference>
<comment type="caution">
    <text evidence="3">The sequence shown here is derived from an EMBL/GenBank/DDBJ whole genome shotgun (WGS) entry which is preliminary data.</text>
</comment>
<gene>
    <name evidence="3" type="ORF">ASZ78_005430</name>
</gene>
<dbReference type="InterPro" id="IPR019410">
    <property type="entry name" value="Methyltransf_16"/>
</dbReference>
<evidence type="ECO:0008006" key="5">
    <source>
        <dbReference type="Google" id="ProtNLM"/>
    </source>
</evidence>
<keyword evidence="2" id="KW-0949">S-adenosyl-L-methionine</keyword>
<feature type="non-terminal residue" evidence="3">
    <location>
        <position position="1"/>
    </location>
</feature>
<dbReference type="PANTHER" id="PTHR14614">
    <property type="entry name" value="HEPATOCELLULAR CARCINOMA-ASSOCIATED ANTIGEN"/>
    <property type="match status" value="1"/>
</dbReference>
<evidence type="ECO:0000313" key="3">
    <source>
        <dbReference type="EMBL" id="OXB52488.1"/>
    </source>
</evidence>
<dbReference type="OrthoDB" id="194386at2759"/>
<dbReference type="AlphaFoldDB" id="A0A226MBA8"/>
<dbReference type="GO" id="GO:0032259">
    <property type="term" value="P:methylation"/>
    <property type="evidence" value="ECO:0007669"/>
    <property type="project" value="UniProtKB-KW"/>
</dbReference>
<protein>
    <recommendedName>
        <fullName evidence="5">FAM86 N-terminal domain-containing protein</fullName>
    </recommendedName>
</protein>
<dbReference type="PANTHER" id="PTHR14614:SF130">
    <property type="entry name" value="PROTEIN-LYSINE N-METHYLTRANSFERASE EEF2KMT"/>
    <property type="match status" value="1"/>
</dbReference>
<sequence>TVLELGSGVGFTGLAICKTCNPKTYIFSDYHHCVLKQLRENIHLNGFTLEPETVSAAQADGQGQEAEGQKYQQPQLIVAELDWGSATEKQLLGLQADVVLAADVVYDPEVTLSLIGMLQKFSTLRADRKPEVYIALTVRNPDTHQLFQAGLDKAGIRWQILPAHSNRILLHDAQPNLIILQLFV</sequence>
<dbReference type="GO" id="GO:0008168">
    <property type="term" value="F:methyltransferase activity"/>
    <property type="evidence" value="ECO:0007669"/>
    <property type="project" value="UniProtKB-KW"/>
</dbReference>
<dbReference type="GO" id="GO:0032991">
    <property type="term" value="C:protein-containing complex"/>
    <property type="evidence" value="ECO:0007669"/>
    <property type="project" value="TreeGrafter"/>
</dbReference>
<dbReference type="Pfam" id="PF10294">
    <property type="entry name" value="Methyltransf_16"/>
    <property type="match status" value="1"/>
</dbReference>
<evidence type="ECO:0000256" key="2">
    <source>
        <dbReference type="ARBA" id="ARBA00022691"/>
    </source>
</evidence>
<keyword evidence="4" id="KW-1185">Reference proteome</keyword>
<reference evidence="3 4" key="1">
    <citation type="submission" date="2016-07" db="EMBL/GenBank/DDBJ databases">
        <title>Disparate Historic Effective Population Sizes Predicted by Modern Levels of Genome Diversity for the Scaled Quail (Callipepla squamata) and the Northern Bobwhite (Colinus virginianus): Inferences from First and Second Generation Draft Genome Assemblies for Sympatric New World Quail.</title>
        <authorList>
            <person name="Oldeschulte D.L."/>
            <person name="Halley Y.A."/>
            <person name="Bhattarai E.K."/>
            <person name="Brashear W.A."/>
            <person name="Hill J."/>
            <person name="Metz R.P."/>
            <person name="Johnson C.D."/>
            <person name="Rollins D."/>
            <person name="Peterson M.J."/>
            <person name="Bickhart D.M."/>
            <person name="Decker J.E."/>
            <person name="Seabury C.M."/>
        </authorList>
    </citation>
    <scope>NUCLEOTIDE SEQUENCE [LARGE SCALE GENOMIC DNA]</scope>
    <source>
        <strain evidence="3 4">Texas</strain>
        <tissue evidence="3">Leg muscle</tissue>
    </source>
</reference>
<keyword evidence="1" id="KW-0489">Methyltransferase</keyword>
<dbReference type="STRING" id="9009.A0A226MBA8"/>
<dbReference type="SUPFAM" id="SSF53335">
    <property type="entry name" value="S-adenosyl-L-methionine-dependent methyltransferases"/>
    <property type="match status" value="1"/>
</dbReference>
<dbReference type="Gene3D" id="3.40.50.150">
    <property type="entry name" value="Vaccinia Virus protein VP39"/>
    <property type="match status" value="1"/>
</dbReference>
<proteinExistence type="predicted"/>
<dbReference type="InterPro" id="IPR029063">
    <property type="entry name" value="SAM-dependent_MTases_sf"/>
</dbReference>
<accession>A0A226MBA8</accession>
<keyword evidence="1" id="KW-0808">Transferase</keyword>
<organism evidence="3 4">
    <name type="scientific">Callipepla squamata</name>
    <name type="common">Scaled quail</name>
    <dbReference type="NCBI Taxonomy" id="9009"/>
    <lineage>
        <taxon>Eukaryota</taxon>
        <taxon>Metazoa</taxon>
        <taxon>Chordata</taxon>
        <taxon>Craniata</taxon>
        <taxon>Vertebrata</taxon>
        <taxon>Euteleostomi</taxon>
        <taxon>Archelosauria</taxon>
        <taxon>Archosauria</taxon>
        <taxon>Dinosauria</taxon>
        <taxon>Saurischia</taxon>
        <taxon>Theropoda</taxon>
        <taxon>Coelurosauria</taxon>
        <taxon>Aves</taxon>
        <taxon>Neognathae</taxon>
        <taxon>Galloanserae</taxon>
        <taxon>Galliformes</taxon>
        <taxon>Odontophoridae</taxon>
        <taxon>Callipepla</taxon>
    </lineage>
</organism>
<evidence type="ECO:0000313" key="4">
    <source>
        <dbReference type="Proteomes" id="UP000198323"/>
    </source>
</evidence>